<proteinExistence type="predicted"/>
<dbReference type="Pfam" id="PF07136">
    <property type="entry name" value="DUF1385"/>
    <property type="match status" value="1"/>
</dbReference>
<evidence type="ECO:0000256" key="1">
    <source>
        <dbReference type="SAM" id="Phobius"/>
    </source>
</evidence>
<keyword evidence="1" id="KW-0472">Membrane</keyword>
<protein>
    <submittedName>
        <fullName evidence="2">DUF1385 domain-containing protein</fullName>
    </submittedName>
</protein>
<dbReference type="Proteomes" id="UP001151071">
    <property type="component" value="Unassembled WGS sequence"/>
</dbReference>
<keyword evidence="1" id="KW-0812">Transmembrane</keyword>
<comment type="caution">
    <text evidence="2">The sequence shown here is derived from an EMBL/GenBank/DDBJ whole genome shotgun (WGS) entry which is preliminary data.</text>
</comment>
<evidence type="ECO:0000313" key="2">
    <source>
        <dbReference type="EMBL" id="MDA5108495.1"/>
    </source>
</evidence>
<accession>A0A9X3TQ90</accession>
<feature type="transmembrane region" description="Helical" evidence="1">
    <location>
        <begin position="154"/>
        <end position="172"/>
    </location>
</feature>
<keyword evidence="1" id="KW-1133">Transmembrane helix</keyword>
<name>A0A9X3TQ90_9BACL</name>
<gene>
    <name evidence="2" type="ORF">O3V59_08990</name>
</gene>
<organism evidence="2 3">
    <name type="scientific">Brevibacillus thermoruber</name>
    <dbReference type="NCBI Taxonomy" id="33942"/>
    <lineage>
        <taxon>Bacteria</taxon>
        <taxon>Bacillati</taxon>
        <taxon>Bacillota</taxon>
        <taxon>Bacilli</taxon>
        <taxon>Bacillales</taxon>
        <taxon>Paenibacillaceae</taxon>
        <taxon>Brevibacillus</taxon>
    </lineage>
</organism>
<reference evidence="2" key="1">
    <citation type="submission" date="2022-12" db="EMBL/GenBank/DDBJ databases">
        <title>Draft genome sequence of the thermophilic strain Brevibacillus thermoruber HT42, isolated from Los Humeros, Puebla, Mexico, with biotechnological potential.</title>
        <authorList>
            <person name="Lara Sanchez J."/>
            <person name="Solis Palacios R."/>
            <person name="Bustos Baena A.S."/>
            <person name="Ruz Baez A.E."/>
            <person name="Espinosa Luna G."/>
            <person name="Oliart Ros R.M."/>
        </authorList>
    </citation>
    <scope>NUCLEOTIDE SEQUENCE</scope>
    <source>
        <strain evidence="2">HT42</strain>
    </source>
</reference>
<sequence length="226" mass="25826">MIMGISFGRGVFFHDRNVLACAEVKDGVIHLWAEKITFRTIGKMWLRICFSFPWPYQLLHLALVLYVIAAAAFPHLAVVDPWWAAVYVAGFHFIFPRELKKFHGAEHKVFSYQGEKRLESWKEIAKADIVNAGCSTNLVVWFFAGFLLALPFAALPWCVAAGVACLLVGAAGDRHLRRYCRLIYSLSAFFQRHVTTKEPARLHLETAIRSYRLFEHIRSSEQQRAA</sequence>
<evidence type="ECO:0000313" key="3">
    <source>
        <dbReference type="Proteomes" id="UP001151071"/>
    </source>
</evidence>
<dbReference type="AlphaFoldDB" id="A0A9X3TQ90"/>
<dbReference type="RefSeq" id="WP_271139965.1">
    <property type="nucleotide sequence ID" value="NZ_JAPYYP010000008.1"/>
</dbReference>
<keyword evidence="3" id="KW-1185">Reference proteome</keyword>
<dbReference type="EMBL" id="JAPYYP010000008">
    <property type="protein sequence ID" value="MDA5108495.1"/>
    <property type="molecule type" value="Genomic_DNA"/>
</dbReference>
<dbReference type="InterPro" id="IPR010787">
    <property type="entry name" value="DUF1385"/>
</dbReference>
<feature type="transmembrane region" description="Helical" evidence="1">
    <location>
        <begin position="54"/>
        <end position="76"/>
    </location>
</feature>